<dbReference type="PANTHER" id="PTHR11933">
    <property type="entry name" value="TRNA 5-METHYLAMINOMETHYL-2-THIOURIDYLATE -METHYLTRANSFERASE"/>
    <property type="match status" value="1"/>
</dbReference>
<evidence type="ECO:0000256" key="7">
    <source>
        <dbReference type="ARBA" id="ARBA00022741"/>
    </source>
</evidence>
<dbReference type="GO" id="GO:0002143">
    <property type="term" value="P:tRNA wobble position uridine thiolation"/>
    <property type="evidence" value="ECO:0007669"/>
    <property type="project" value="TreeGrafter"/>
</dbReference>
<evidence type="ECO:0000313" key="15">
    <source>
        <dbReference type="Proteomes" id="UP000310158"/>
    </source>
</evidence>
<keyword evidence="6" id="KW-0819">tRNA processing</keyword>
<evidence type="ECO:0000256" key="1">
    <source>
        <dbReference type="ARBA" id="ARBA00003986"/>
    </source>
</evidence>
<keyword evidence="8" id="KW-0067">ATP-binding</keyword>
<dbReference type="GO" id="GO:0000049">
    <property type="term" value="F:tRNA binding"/>
    <property type="evidence" value="ECO:0007669"/>
    <property type="project" value="UniProtKB-KW"/>
</dbReference>
<evidence type="ECO:0000256" key="2">
    <source>
        <dbReference type="ARBA" id="ARBA00006191"/>
    </source>
</evidence>
<dbReference type="InterPro" id="IPR046885">
    <property type="entry name" value="MnmA-like_C"/>
</dbReference>
<dbReference type="PANTHER" id="PTHR11933:SF5">
    <property type="entry name" value="MITOCHONDRIAL TRNA-SPECIFIC 2-THIOURIDYLASE 1"/>
    <property type="match status" value="1"/>
</dbReference>
<gene>
    <name evidence="14" type="ORF">EW146_g548</name>
</gene>
<feature type="domain" description="tRNA-specific 2-thiouridylase MnmA-like C-terminal" evidence="12">
    <location>
        <begin position="247"/>
        <end position="328"/>
    </location>
</feature>
<protein>
    <recommendedName>
        <fullName evidence="3">tRNA-5-taurinomethyluridine 2-sulfurtransferase</fullName>
        <ecNumber evidence="3">2.8.1.14</ecNumber>
    </recommendedName>
</protein>
<dbReference type="NCBIfam" id="NF001138">
    <property type="entry name" value="PRK00143.1"/>
    <property type="match status" value="1"/>
</dbReference>
<organism evidence="14 15">
    <name type="scientific">Bondarzewia mesenterica</name>
    <dbReference type="NCBI Taxonomy" id="1095465"/>
    <lineage>
        <taxon>Eukaryota</taxon>
        <taxon>Fungi</taxon>
        <taxon>Dikarya</taxon>
        <taxon>Basidiomycota</taxon>
        <taxon>Agaricomycotina</taxon>
        <taxon>Agaricomycetes</taxon>
        <taxon>Russulales</taxon>
        <taxon>Bondarzewiaceae</taxon>
        <taxon>Bondarzewia</taxon>
    </lineage>
</organism>
<evidence type="ECO:0000256" key="11">
    <source>
        <dbReference type="ARBA" id="ARBA00049564"/>
    </source>
</evidence>
<feature type="domain" description="tRNA-specific 2-thiouridylase MnmA-like central" evidence="13">
    <location>
        <begin position="176"/>
        <end position="237"/>
    </location>
</feature>
<evidence type="ECO:0000313" key="14">
    <source>
        <dbReference type="EMBL" id="THH20893.1"/>
    </source>
</evidence>
<evidence type="ECO:0000256" key="5">
    <source>
        <dbReference type="ARBA" id="ARBA00022679"/>
    </source>
</evidence>
<keyword evidence="4" id="KW-0820">tRNA-binding</keyword>
<keyword evidence="5" id="KW-0808">Transferase</keyword>
<proteinExistence type="inferred from homology"/>
<evidence type="ECO:0000256" key="9">
    <source>
        <dbReference type="ARBA" id="ARBA00022884"/>
    </source>
</evidence>
<name>A0A4V3XGC9_9AGAM</name>
<dbReference type="Gene3D" id="3.40.50.620">
    <property type="entry name" value="HUPs"/>
    <property type="match status" value="1"/>
</dbReference>
<dbReference type="InterPro" id="IPR023382">
    <property type="entry name" value="MnmA-like_central_sf"/>
</dbReference>
<evidence type="ECO:0000259" key="12">
    <source>
        <dbReference type="Pfam" id="PF20258"/>
    </source>
</evidence>
<dbReference type="OrthoDB" id="3685at2759"/>
<dbReference type="InterPro" id="IPR004506">
    <property type="entry name" value="MnmA-like"/>
</dbReference>
<comment type="caution">
    <text evidence="14">The sequence shown here is derived from an EMBL/GenBank/DDBJ whole genome shotgun (WGS) entry which is preliminary data.</text>
</comment>
<keyword evidence="10" id="KW-1015">Disulfide bond</keyword>
<dbReference type="GO" id="GO:0016783">
    <property type="term" value="F:sulfurtransferase activity"/>
    <property type="evidence" value="ECO:0007669"/>
    <property type="project" value="InterPro"/>
</dbReference>
<keyword evidence="7" id="KW-0547">Nucleotide-binding</keyword>
<dbReference type="InterPro" id="IPR014729">
    <property type="entry name" value="Rossmann-like_a/b/a_fold"/>
</dbReference>
<dbReference type="EMBL" id="SGPL01000012">
    <property type="protein sequence ID" value="THH20893.1"/>
    <property type="molecule type" value="Genomic_DNA"/>
</dbReference>
<dbReference type="InterPro" id="IPR046884">
    <property type="entry name" value="MnmA-like_central"/>
</dbReference>
<evidence type="ECO:0000256" key="4">
    <source>
        <dbReference type="ARBA" id="ARBA00022555"/>
    </source>
</evidence>
<dbReference type="Pfam" id="PF03054">
    <property type="entry name" value="tRNA_Me_trans"/>
    <property type="match status" value="1"/>
</dbReference>
<keyword evidence="15" id="KW-1185">Reference proteome</keyword>
<evidence type="ECO:0000256" key="6">
    <source>
        <dbReference type="ARBA" id="ARBA00022694"/>
    </source>
</evidence>
<dbReference type="Gene3D" id="2.30.30.280">
    <property type="entry name" value="Adenine nucleotide alpha hydrolases-like domains"/>
    <property type="match status" value="1"/>
</dbReference>
<comment type="similarity">
    <text evidence="2">Belongs to the MnmA/TRMU family.</text>
</comment>
<dbReference type="SUPFAM" id="SSF52402">
    <property type="entry name" value="Adenine nucleotide alpha hydrolases-like"/>
    <property type="match status" value="1"/>
</dbReference>
<dbReference type="Proteomes" id="UP000310158">
    <property type="component" value="Unassembled WGS sequence"/>
</dbReference>
<comment type="function">
    <text evidence="1">Catalyzes the 2-thiolation of uridine at the wobble position (U34) of mitochondrial tRNA(Lys), tRNA(Glu) and tRNA(Gln). Required for the formation of 5-taurinomethyl-2-thiouridine (tm5s2U) of mitochondrial tRNA(Lys), tRNA(Glu), and tRNA(Gln) at the wobble position. ATP is required to activate the C2 atom of the wobble base.</text>
</comment>
<evidence type="ECO:0000256" key="3">
    <source>
        <dbReference type="ARBA" id="ARBA00011953"/>
    </source>
</evidence>
<evidence type="ECO:0000256" key="8">
    <source>
        <dbReference type="ARBA" id="ARBA00022840"/>
    </source>
</evidence>
<sequence length="339" mass="38712">MRNWDTRDESGTDKGCEWEKDWEDVQRVCRKLDIPCQMIDLSREYWLRVFEPSLKAWETGDTPNPDIWCNREVKFGALMDHLTEDTQYLATGHYARKGYNSPSGRPQLLRPLDRHKDQTYYLSSITEISLSKSIFPLADLRKDEVREIAKRAGLHTASREESMGICFVGEKRSFNEFLANYLPPKPGPIIDLTTGRTVGEHQGLWTYTIGQGAKIRGMPERLFVTRKDKDRNTIWVVPSKHSDLLVSNIRAKNWSWIWADQPPPAIDTAEGFRARMQFRHRMMDVACAVYRKGDGSILITLDEPQKAAATGQIAAIWDGPWCLGCGTIDAVYSPTSEPS</sequence>
<evidence type="ECO:0000256" key="10">
    <source>
        <dbReference type="ARBA" id="ARBA00023157"/>
    </source>
</evidence>
<dbReference type="GO" id="GO:0005524">
    <property type="term" value="F:ATP binding"/>
    <property type="evidence" value="ECO:0007669"/>
    <property type="project" value="UniProtKB-KW"/>
</dbReference>
<reference evidence="14 15" key="1">
    <citation type="submission" date="2019-02" db="EMBL/GenBank/DDBJ databases">
        <title>Genome sequencing of the rare red list fungi Bondarzewia mesenterica.</title>
        <authorList>
            <person name="Buettner E."/>
            <person name="Kellner H."/>
        </authorList>
    </citation>
    <scope>NUCLEOTIDE SEQUENCE [LARGE SCALE GENOMIC DNA]</scope>
    <source>
        <strain evidence="14 15">DSM 108281</strain>
    </source>
</reference>
<dbReference type="GO" id="GO:0005739">
    <property type="term" value="C:mitochondrion"/>
    <property type="evidence" value="ECO:0007669"/>
    <property type="project" value="TreeGrafter"/>
</dbReference>
<dbReference type="Gene3D" id="2.40.30.10">
    <property type="entry name" value="Translation factors"/>
    <property type="match status" value="1"/>
</dbReference>
<dbReference type="Pfam" id="PF20258">
    <property type="entry name" value="tRNA_Me_trans_C"/>
    <property type="match status" value="1"/>
</dbReference>
<dbReference type="Pfam" id="PF20259">
    <property type="entry name" value="tRNA_Me_trans_M"/>
    <property type="match status" value="1"/>
</dbReference>
<dbReference type="EC" id="2.8.1.14" evidence="3"/>
<accession>A0A4V3XGC9</accession>
<comment type="catalytic activity">
    <reaction evidence="11">
        <text>5-taurinomethyluridine(34) in tRNA + S-sulfanyl-L-cysteinyl-[protein] + AH2 + ATP = 5-taurinomethyl-2-thiouridine(34) in tRNA + L-cysteinyl-[protein] + A + AMP + diphosphate + H(+)</text>
        <dbReference type="Rhea" id="RHEA:47040"/>
        <dbReference type="Rhea" id="RHEA-COMP:10131"/>
        <dbReference type="Rhea" id="RHEA-COMP:11726"/>
        <dbReference type="Rhea" id="RHEA-COMP:11732"/>
        <dbReference type="Rhea" id="RHEA-COMP:11733"/>
        <dbReference type="ChEBI" id="CHEBI:13193"/>
        <dbReference type="ChEBI" id="CHEBI:15378"/>
        <dbReference type="ChEBI" id="CHEBI:17499"/>
        <dbReference type="ChEBI" id="CHEBI:29950"/>
        <dbReference type="ChEBI" id="CHEBI:30616"/>
        <dbReference type="ChEBI" id="CHEBI:33019"/>
        <dbReference type="ChEBI" id="CHEBI:61963"/>
        <dbReference type="ChEBI" id="CHEBI:87171"/>
        <dbReference type="ChEBI" id="CHEBI:87172"/>
        <dbReference type="ChEBI" id="CHEBI:456215"/>
        <dbReference type="EC" id="2.8.1.14"/>
    </reaction>
</comment>
<dbReference type="NCBIfam" id="TIGR00420">
    <property type="entry name" value="trmU"/>
    <property type="match status" value="1"/>
</dbReference>
<keyword evidence="9" id="KW-0694">RNA-binding</keyword>
<dbReference type="AlphaFoldDB" id="A0A4V3XGC9"/>
<dbReference type="CDD" id="cd01998">
    <property type="entry name" value="MnmA_TRMU-like"/>
    <property type="match status" value="1"/>
</dbReference>
<dbReference type="FunFam" id="2.30.30.280:FF:000001">
    <property type="entry name" value="tRNA-specific 2-thiouridylase MnmA"/>
    <property type="match status" value="1"/>
</dbReference>
<evidence type="ECO:0000259" key="13">
    <source>
        <dbReference type="Pfam" id="PF20259"/>
    </source>
</evidence>